<dbReference type="OrthoDB" id="2117996at2759"/>
<evidence type="ECO:0000256" key="1">
    <source>
        <dbReference type="SAM" id="MobiDB-lite"/>
    </source>
</evidence>
<sequence length="334" mass="35089">MKTIFLASALLPILAFARDNPFDPKTSKGTFGPFTPAKKALKSATGAPATVDDDTAQALQTACDNWTADTGKVSNFQNIGSSTASGSQFTNAANIAYKAEVDELTHKAILDKIIGKDPTVSIANQTLTNGVFQSVVDNLQIMSIQGKSRVNLIDTINSVRCTQILPSIDAYCAVVARTIGGGTQAKTAVRPSACAAIVAADTDPADYPNVPNVPGGTALASAPSSSASASAGGNGGSSSNGGNAGSSTGTTGGGHHSHNNRKRYFAGTEYIAREKTPNRKRYFAGTEYIAKEKNTNRKRYFAGTEYIAKEKNSNRKRYFKGSDYIANEPSEVSH</sequence>
<dbReference type="EMBL" id="MU004236">
    <property type="protein sequence ID" value="KAF2668377.1"/>
    <property type="molecule type" value="Genomic_DNA"/>
</dbReference>
<keyword evidence="4" id="KW-1185">Reference proteome</keyword>
<accession>A0A6A6UAA5</accession>
<dbReference type="Proteomes" id="UP000799302">
    <property type="component" value="Unassembled WGS sequence"/>
</dbReference>
<dbReference type="AlphaFoldDB" id="A0A6A6UAA5"/>
<feature type="region of interest" description="Disordered" evidence="1">
    <location>
        <begin position="205"/>
        <end position="262"/>
    </location>
</feature>
<name>A0A6A6UAA5_9PEZI</name>
<reference evidence="3" key="1">
    <citation type="journal article" date="2020" name="Stud. Mycol.">
        <title>101 Dothideomycetes genomes: a test case for predicting lifestyles and emergence of pathogens.</title>
        <authorList>
            <person name="Haridas S."/>
            <person name="Albert R."/>
            <person name="Binder M."/>
            <person name="Bloem J."/>
            <person name="Labutti K."/>
            <person name="Salamov A."/>
            <person name="Andreopoulos B."/>
            <person name="Baker S."/>
            <person name="Barry K."/>
            <person name="Bills G."/>
            <person name="Bluhm B."/>
            <person name="Cannon C."/>
            <person name="Castanera R."/>
            <person name="Culley D."/>
            <person name="Daum C."/>
            <person name="Ezra D."/>
            <person name="Gonzalez J."/>
            <person name="Henrissat B."/>
            <person name="Kuo A."/>
            <person name="Liang C."/>
            <person name="Lipzen A."/>
            <person name="Lutzoni F."/>
            <person name="Magnuson J."/>
            <person name="Mondo S."/>
            <person name="Nolan M."/>
            <person name="Ohm R."/>
            <person name="Pangilinan J."/>
            <person name="Park H.-J."/>
            <person name="Ramirez L."/>
            <person name="Alfaro M."/>
            <person name="Sun H."/>
            <person name="Tritt A."/>
            <person name="Yoshinaga Y."/>
            <person name="Zwiers L.-H."/>
            <person name="Turgeon B."/>
            <person name="Goodwin S."/>
            <person name="Spatafora J."/>
            <person name="Crous P."/>
            <person name="Grigoriev I."/>
        </authorList>
    </citation>
    <scope>NUCLEOTIDE SEQUENCE</scope>
    <source>
        <strain evidence="3">CBS 115976</strain>
    </source>
</reference>
<feature type="compositionally biased region" description="Low complexity" evidence="1">
    <location>
        <begin position="215"/>
        <end position="231"/>
    </location>
</feature>
<organism evidence="3 4">
    <name type="scientific">Microthyrium microscopicum</name>
    <dbReference type="NCBI Taxonomy" id="703497"/>
    <lineage>
        <taxon>Eukaryota</taxon>
        <taxon>Fungi</taxon>
        <taxon>Dikarya</taxon>
        <taxon>Ascomycota</taxon>
        <taxon>Pezizomycotina</taxon>
        <taxon>Dothideomycetes</taxon>
        <taxon>Dothideomycetes incertae sedis</taxon>
        <taxon>Microthyriales</taxon>
        <taxon>Microthyriaceae</taxon>
        <taxon>Microthyrium</taxon>
    </lineage>
</organism>
<feature type="chain" id="PRO_5025591259" description="Cell wall protein" evidence="2">
    <location>
        <begin position="18"/>
        <end position="334"/>
    </location>
</feature>
<protein>
    <recommendedName>
        <fullName evidence="5">Cell wall protein</fullName>
    </recommendedName>
</protein>
<gene>
    <name evidence="3" type="ORF">BT63DRAFT_456013</name>
</gene>
<feature type="signal peptide" evidence="2">
    <location>
        <begin position="1"/>
        <end position="17"/>
    </location>
</feature>
<evidence type="ECO:0000256" key="2">
    <source>
        <dbReference type="SAM" id="SignalP"/>
    </source>
</evidence>
<evidence type="ECO:0000313" key="4">
    <source>
        <dbReference type="Proteomes" id="UP000799302"/>
    </source>
</evidence>
<evidence type="ECO:0000313" key="3">
    <source>
        <dbReference type="EMBL" id="KAF2668377.1"/>
    </source>
</evidence>
<evidence type="ECO:0008006" key="5">
    <source>
        <dbReference type="Google" id="ProtNLM"/>
    </source>
</evidence>
<proteinExistence type="predicted"/>
<feature type="compositionally biased region" description="Gly residues" evidence="1">
    <location>
        <begin position="232"/>
        <end position="254"/>
    </location>
</feature>
<keyword evidence="2" id="KW-0732">Signal</keyword>